<dbReference type="PANTHER" id="PTHR12499:SF0">
    <property type="entry name" value="OPTIC ATROPHY 3 PROTEIN"/>
    <property type="match status" value="1"/>
</dbReference>
<reference evidence="5" key="2">
    <citation type="submission" date="2020-12" db="UniProtKB">
        <authorList>
            <consortium name="WormBaseParasite"/>
        </authorList>
    </citation>
    <scope>IDENTIFICATION</scope>
</reference>
<dbReference type="AlphaFoldDB" id="A0A090L327"/>
<evidence type="ECO:0000313" key="3">
    <source>
        <dbReference type="EMBL" id="CEF61884.1"/>
    </source>
</evidence>
<dbReference type="GeneID" id="36374249"/>
<dbReference type="InterPro" id="IPR010754">
    <property type="entry name" value="OPA3-like"/>
</dbReference>
<dbReference type="CTD" id="36374249"/>
<keyword evidence="2" id="KW-0175">Coiled coil</keyword>
<dbReference type="STRING" id="34506.A0A090L327"/>
<accession>A0A090L327</accession>
<evidence type="ECO:0000313" key="5">
    <source>
        <dbReference type="WBParaSite" id="SRAE_1000016000.1"/>
    </source>
</evidence>
<dbReference type="PANTHER" id="PTHR12499">
    <property type="entry name" value="OPTIC ATROPHY 3 PROTEIN OPA3"/>
    <property type="match status" value="1"/>
</dbReference>
<dbReference type="EMBL" id="LN609528">
    <property type="protein sequence ID" value="CEF61884.1"/>
    <property type="molecule type" value="Genomic_DNA"/>
</dbReference>
<proteinExistence type="inferred from homology"/>
<protein>
    <submittedName>
        <fullName evidence="3 5">Optic atrophy 3-like family-containing protein</fullName>
    </submittedName>
</protein>
<keyword evidence="4" id="KW-1185">Reference proteome</keyword>
<sequence>MGLPMVQVFMIMVRQMSKPLAERIMRYGKTHPFFSEKILVPTGRKIILWSRKLQLKRLGLKQTEEIVPVSEKEALEQASEFIQQVVIFLYTVSVLSAYHFYISSKPSPKYVEEAKFEESTEKLRLENATLSKKIEILEKRLLFLGDNTRLNNKKMWDELCKDSIKDIKIVSSEGNKDSTV</sequence>
<name>A0A090L327_STRRB</name>
<organism evidence="3">
    <name type="scientific">Strongyloides ratti</name>
    <name type="common">Parasitic roundworm</name>
    <dbReference type="NCBI Taxonomy" id="34506"/>
    <lineage>
        <taxon>Eukaryota</taxon>
        <taxon>Metazoa</taxon>
        <taxon>Ecdysozoa</taxon>
        <taxon>Nematoda</taxon>
        <taxon>Chromadorea</taxon>
        <taxon>Rhabditida</taxon>
        <taxon>Tylenchina</taxon>
        <taxon>Panagrolaimomorpha</taxon>
        <taxon>Strongyloidoidea</taxon>
        <taxon>Strongyloididae</taxon>
        <taxon>Strongyloides</taxon>
    </lineage>
</organism>
<dbReference type="WBParaSite" id="SRAE_1000016000.1">
    <property type="protein sequence ID" value="SRAE_1000016000.1"/>
    <property type="gene ID" value="WBGene00256754"/>
</dbReference>
<dbReference type="GO" id="GO:0019216">
    <property type="term" value="P:regulation of lipid metabolic process"/>
    <property type="evidence" value="ECO:0007669"/>
    <property type="project" value="TreeGrafter"/>
</dbReference>
<dbReference type="Proteomes" id="UP000035682">
    <property type="component" value="Unplaced"/>
</dbReference>
<evidence type="ECO:0000256" key="1">
    <source>
        <dbReference type="ARBA" id="ARBA00007584"/>
    </source>
</evidence>
<gene>
    <name evidence="3 5 6" type="ORF">SRAE_1000016000</name>
</gene>
<dbReference type="GO" id="GO:0005739">
    <property type="term" value="C:mitochondrion"/>
    <property type="evidence" value="ECO:0007669"/>
    <property type="project" value="TreeGrafter"/>
</dbReference>
<dbReference type="Pfam" id="PF07047">
    <property type="entry name" value="OPA3"/>
    <property type="match status" value="1"/>
</dbReference>
<dbReference type="OMA" id="MWDELCK"/>
<reference evidence="3 4" key="1">
    <citation type="submission" date="2014-09" db="EMBL/GenBank/DDBJ databases">
        <authorList>
            <person name="Martin A.A."/>
        </authorList>
    </citation>
    <scope>NUCLEOTIDE SEQUENCE</scope>
    <source>
        <strain evidence="4">ED321</strain>
        <strain evidence="3">ED321 Heterogonic</strain>
    </source>
</reference>
<evidence type="ECO:0000256" key="2">
    <source>
        <dbReference type="ARBA" id="ARBA00023054"/>
    </source>
</evidence>
<comment type="similarity">
    <text evidence="1">Belongs to the OPA3 family.</text>
</comment>
<evidence type="ECO:0000313" key="4">
    <source>
        <dbReference type="Proteomes" id="UP000035682"/>
    </source>
</evidence>
<dbReference type="RefSeq" id="XP_024501086.1">
    <property type="nucleotide sequence ID" value="XM_024646960.1"/>
</dbReference>
<dbReference type="OrthoDB" id="2129069at2759"/>
<evidence type="ECO:0000313" key="6">
    <source>
        <dbReference type="WormBase" id="SRAE_1000016000"/>
    </source>
</evidence>
<dbReference type="WormBase" id="SRAE_1000016000">
    <property type="protein sequence ID" value="SRP01675"/>
    <property type="gene ID" value="WBGene00256754"/>
</dbReference>